<feature type="chain" id="PRO_5044804103" evidence="1">
    <location>
        <begin position="21"/>
        <end position="145"/>
    </location>
</feature>
<dbReference type="Proteomes" id="UP001552299">
    <property type="component" value="Unassembled WGS sequence"/>
</dbReference>
<reference evidence="2 3" key="1">
    <citation type="journal article" date="2024" name="Plant Biotechnol. J.">
        <title>Dendrobium thyrsiflorum genome and its molecular insights into genes involved in important horticultural traits.</title>
        <authorList>
            <person name="Chen B."/>
            <person name="Wang J.Y."/>
            <person name="Zheng P.J."/>
            <person name="Li K.L."/>
            <person name="Liang Y.M."/>
            <person name="Chen X.F."/>
            <person name="Zhang C."/>
            <person name="Zhao X."/>
            <person name="He X."/>
            <person name="Zhang G.Q."/>
            <person name="Liu Z.J."/>
            <person name="Xu Q."/>
        </authorList>
    </citation>
    <scope>NUCLEOTIDE SEQUENCE [LARGE SCALE GENOMIC DNA]</scope>
    <source>
        <strain evidence="2">GZMU011</strain>
    </source>
</reference>
<name>A0ABD0U5H8_DENTH</name>
<dbReference type="EMBL" id="JANQDX010000017">
    <property type="protein sequence ID" value="KAL0907509.1"/>
    <property type="molecule type" value="Genomic_DNA"/>
</dbReference>
<keyword evidence="3" id="KW-1185">Reference proteome</keyword>
<accession>A0ABD0U5H8</accession>
<protein>
    <submittedName>
        <fullName evidence="2">Uncharacterized protein</fullName>
    </submittedName>
</protein>
<feature type="signal peptide" evidence="1">
    <location>
        <begin position="1"/>
        <end position="20"/>
    </location>
</feature>
<dbReference type="AlphaFoldDB" id="A0ABD0U5H8"/>
<evidence type="ECO:0000256" key="1">
    <source>
        <dbReference type="SAM" id="SignalP"/>
    </source>
</evidence>
<evidence type="ECO:0000313" key="3">
    <source>
        <dbReference type="Proteomes" id="UP001552299"/>
    </source>
</evidence>
<gene>
    <name evidence="2" type="ORF">M5K25_021924</name>
</gene>
<organism evidence="2 3">
    <name type="scientific">Dendrobium thyrsiflorum</name>
    <name type="common">Pinecone-like raceme dendrobium</name>
    <name type="synonym">Orchid</name>
    <dbReference type="NCBI Taxonomy" id="117978"/>
    <lineage>
        <taxon>Eukaryota</taxon>
        <taxon>Viridiplantae</taxon>
        <taxon>Streptophyta</taxon>
        <taxon>Embryophyta</taxon>
        <taxon>Tracheophyta</taxon>
        <taxon>Spermatophyta</taxon>
        <taxon>Magnoliopsida</taxon>
        <taxon>Liliopsida</taxon>
        <taxon>Asparagales</taxon>
        <taxon>Orchidaceae</taxon>
        <taxon>Epidendroideae</taxon>
        <taxon>Malaxideae</taxon>
        <taxon>Dendrobiinae</taxon>
        <taxon>Dendrobium</taxon>
    </lineage>
</organism>
<proteinExistence type="predicted"/>
<comment type="caution">
    <text evidence="2">The sequence shown here is derived from an EMBL/GenBank/DDBJ whole genome shotgun (WGS) entry which is preliminary data.</text>
</comment>
<evidence type="ECO:0000313" key="2">
    <source>
        <dbReference type="EMBL" id="KAL0907509.1"/>
    </source>
</evidence>
<keyword evidence="1" id="KW-0732">Signal</keyword>
<sequence>MKLIVIFAVLGLMMANSSMAMGRRTLKTETDASNPNGHHRLPRDCFPYDTKDQPDICNTSALVDGFSKKGFDAIGEHTGDDHDRNIMVPFGGKPPGSEDPGRNRLPTVPFGGKTIVKDETNCNICCSWADDGKFKHGDGKKNAEN</sequence>